<feature type="domain" description="TonB-dependent receptor-like beta-barrel" evidence="11">
    <location>
        <begin position="357"/>
        <end position="781"/>
    </location>
</feature>
<evidence type="ECO:0000256" key="1">
    <source>
        <dbReference type="ARBA" id="ARBA00004571"/>
    </source>
</evidence>
<evidence type="ECO:0000256" key="5">
    <source>
        <dbReference type="ARBA" id="ARBA00023077"/>
    </source>
</evidence>
<feature type="chain" id="PRO_5045987825" evidence="10">
    <location>
        <begin position="25"/>
        <end position="821"/>
    </location>
</feature>
<sequence>MKMITRVHPPALLALAIAASPAGAQEELMEEVVTIGTRVEGRSAADSAVPIDIISGEDFVNQGDSDLNSLLRNVIPSYNVNTQPISDAASLVRPANLRGLAPDHTLVLVNGKRRHRAAVIAWLGNGVSDGAQGPDIAQIPAIALQQVEVLRDGAAAQYGSDAIAGVINFELKNAPDGGAMEVKAGQFYEGDGRQYTIAANYGMPFTSQGFVNVSFEVGAQEDTDRSIQRNDAAALIAGGNTEVATPAQIWGRPEINDDLKSVVNLGLELGGGKEFYAFGNYASKEVDGGFYFRNPETRSAVYADGDENPLIGDLDPSNGLDDCVGFSHEDALTSSECFSFQELFPGGFTPRFGGEVTDLSGVAGVRGEMANGWAYDVSASLGYNDVDFFIYNTVNASLGPLTPTSFDPGAYTQLEKNFNADFVKGFEVGLASELSVATGLEWRDETFEITTGDQASYEIGPLAEQGFSAASNGFPGFGPLAGGQWSRSNKAAYVDLEADVMDGWLVGLALRFEDFEDFGTTTNSKLATNLDVMDNLALRGSWSTGFRAPTPGQSNAFNVSTEFDLALNDLVNNGTIPSTNAVAKLRGGEPLDPEESTNWTLGAVFSIGPVDVTVDYFNIEVEGRIAPSQLYSLTQAEVDSLVASGVTSAANLQNFRFFTNDFDTTTKGVDIVATYSTDMIGDNTDISLAFNKTDTTVDSFSPDTIDATRIRELEEGLPETRWNLSSNTTLGDWRLMARVSAYDDWFDSEDGQVYAGELIVDAEVGYTLTDKASVILGAQNLLDQYPEENPGAADGAGNRYSQFTPFGFEGGFYYLRTRYEF</sequence>
<evidence type="ECO:0000259" key="12">
    <source>
        <dbReference type="Pfam" id="PF07715"/>
    </source>
</evidence>
<dbReference type="Gene3D" id="2.40.170.20">
    <property type="entry name" value="TonB-dependent receptor, beta-barrel domain"/>
    <property type="match status" value="1"/>
</dbReference>
<dbReference type="InterPro" id="IPR039426">
    <property type="entry name" value="TonB-dep_rcpt-like"/>
</dbReference>
<comment type="caution">
    <text evidence="13">The sequence shown here is derived from an EMBL/GenBank/DDBJ whole genome shotgun (WGS) entry which is preliminary data.</text>
</comment>
<accession>A0ABP9WP18</accession>
<dbReference type="SUPFAM" id="SSF56935">
    <property type="entry name" value="Porins"/>
    <property type="match status" value="1"/>
</dbReference>
<dbReference type="PANTHER" id="PTHR47234:SF3">
    <property type="entry name" value="SECRETIN_TONB SHORT N-TERMINAL DOMAIN-CONTAINING PROTEIN"/>
    <property type="match status" value="1"/>
</dbReference>
<evidence type="ECO:0000313" key="14">
    <source>
        <dbReference type="Proteomes" id="UP001408594"/>
    </source>
</evidence>
<dbReference type="InterPro" id="IPR000531">
    <property type="entry name" value="Beta-barrel_TonB"/>
</dbReference>
<evidence type="ECO:0000256" key="8">
    <source>
        <dbReference type="PROSITE-ProRule" id="PRU01360"/>
    </source>
</evidence>
<organism evidence="13 14">
    <name type="scientific">Microbulbifer aestuariivivens</name>
    <dbReference type="NCBI Taxonomy" id="1908308"/>
    <lineage>
        <taxon>Bacteria</taxon>
        <taxon>Pseudomonadati</taxon>
        <taxon>Pseudomonadota</taxon>
        <taxon>Gammaproteobacteria</taxon>
        <taxon>Cellvibrionales</taxon>
        <taxon>Microbulbiferaceae</taxon>
        <taxon>Microbulbifer</taxon>
    </lineage>
</organism>
<keyword evidence="4 8" id="KW-0812">Transmembrane</keyword>
<evidence type="ECO:0000256" key="7">
    <source>
        <dbReference type="ARBA" id="ARBA00023237"/>
    </source>
</evidence>
<gene>
    <name evidence="13" type="primary">btuB_12</name>
    <name evidence="13" type="ORF">Maes01_01519</name>
</gene>
<keyword evidence="10" id="KW-0732">Signal</keyword>
<keyword evidence="7 8" id="KW-0998">Cell outer membrane</keyword>
<keyword evidence="14" id="KW-1185">Reference proteome</keyword>
<evidence type="ECO:0000259" key="11">
    <source>
        <dbReference type="Pfam" id="PF00593"/>
    </source>
</evidence>
<keyword evidence="2 8" id="KW-0813">Transport</keyword>
<keyword evidence="6 8" id="KW-0472">Membrane</keyword>
<dbReference type="InterPro" id="IPR036942">
    <property type="entry name" value="Beta-barrel_TonB_sf"/>
</dbReference>
<dbReference type="Gene3D" id="2.170.130.10">
    <property type="entry name" value="TonB-dependent receptor, plug domain"/>
    <property type="match status" value="1"/>
</dbReference>
<evidence type="ECO:0000256" key="9">
    <source>
        <dbReference type="RuleBase" id="RU003357"/>
    </source>
</evidence>
<evidence type="ECO:0000256" key="6">
    <source>
        <dbReference type="ARBA" id="ARBA00023136"/>
    </source>
</evidence>
<proteinExistence type="inferred from homology"/>
<evidence type="ECO:0000256" key="10">
    <source>
        <dbReference type="SAM" id="SignalP"/>
    </source>
</evidence>
<evidence type="ECO:0000256" key="3">
    <source>
        <dbReference type="ARBA" id="ARBA00022452"/>
    </source>
</evidence>
<dbReference type="InterPro" id="IPR037066">
    <property type="entry name" value="Plug_dom_sf"/>
</dbReference>
<dbReference type="Pfam" id="PF07715">
    <property type="entry name" value="Plug"/>
    <property type="match status" value="1"/>
</dbReference>
<evidence type="ECO:0000256" key="2">
    <source>
        <dbReference type="ARBA" id="ARBA00022448"/>
    </source>
</evidence>
<reference evidence="13 14" key="1">
    <citation type="submission" date="2024-02" db="EMBL/GenBank/DDBJ databases">
        <title>Microbulbifer aestuariivivens NBRC 112533.</title>
        <authorList>
            <person name="Ichikawa N."/>
            <person name="Katano-Makiyama Y."/>
            <person name="Hidaka K."/>
        </authorList>
    </citation>
    <scope>NUCLEOTIDE SEQUENCE [LARGE SCALE GENOMIC DNA]</scope>
    <source>
        <strain evidence="13 14">NBRC 112533</strain>
    </source>
</reference>
<dbReference type="PROSITE" id="PS52016">
    <property type="entry name" value="TONB_DEPENDENT_REC_3"/>
    <property type="match status" value="1"/>
</dbReference>
<name>A0ABP9WP18_9GAMM</name>
<dbReference type="Proteomes" id="UP001408594">
    <property type="component" value="Unassembled WGS sequence"/>
</dbReference>
<dbReference type="PANTHER" id="PTHR47234">
    <property type="match status" value="1"/>
</dbReference>
<comment type="similarity">
    <text evidence="8 9">Belongs to the TonB-dependent receptor family.</text>
</comment>
<feature type="signal peptide" evidence="10">
    <location>
        <begin position="1"/>
        <end position="24"/>
    </location>
</feature>
<protein>
    <submittedName>
        <fullName evidence="13">Vitamin B12 transporter BtuB</fullName>
    </submittedName>
</protein>
<evidence type="ECO:0000256" key="4">
    <source>
        <dbReference type="ARBA" id="ARBA00022692"/>
    </source>
</evidence>
<dbReference type="InterPro" id="IPR012910">
    <property type="entry name" value="Plug_dom"/>
</dbReference>
<dbReference type="Pfam" id="PF00593">
    <property type="entry name" value="TonB_dep_Rec_b-barrel"/>
    <property type="match status" value="1"/>
</dbReference>
<dbReference type="EMBL" id="BAABRT010000010">
    <property type="protein sequence ID" value="GAA5524959.1"/>
    <property type="molecule type" value="Genomic_DNA"/>
</dbReference>
<keyword evidence="5 9" id="KW-0798">TonB box</keyword>
<keyword evidence="3 8" id="KW-1134">Transmembrane beta strand</keyword>
<evidence type="ECO:0000313" key="13">
    <source>
        <dbReference type="EMBL" id="GAA5524959.1"/>
    </source>
</evidence>
<comment type="subcellular location">
    <subcellularLocation>
        <location evidence="1 8">Cell outer membrane</location>
        <topology evidence="1 8">Multi-pass membrane protein</topology>
    </subcellularLocation>
</comment>
<feature type="domain" description="TonB-dependent receptor plug" evidence="12">
    <location>
        <begin position="45"/>
        <end position="166"/>
    </location>
</feature>